<keyword evidence="11" id="KW-0732">Signal</keyword>
<dbReference type="GO" id="GO:0103068">
    <property type="term" value="F:leukotriene C4 gamma-glutamyl transferase activity"/>
    <property type="evidence" value="ECO:0007669"/>
    <property type="project" value="UniProtKB-EC"/>
</dbReference>
<evidence type="ECO:0000256" key="2">
    <source>
        <dbReference type="ARBA" id="ARBA00001089"/>
    </source>
</evidence>
<dbReference type="PROSITE" id="PS51257">
    <property type="entry name" value="PROKAR_LIPOPROTEIN"/>
    <property type="match status" value="1"/>
</dbReference>
<dbReference type="InterPro" id="IPR043137">
    <property type="entry name" value="GGT_ssub_C"/>
</dbReference>
<reference evidence="13" key="1">
    <citation type="journal article" date="2019" name="Int. J. Syst. Evol. Microbiol.">
        <title>The Global Catalogue of Microorganisms (GCM) 10K type strain sequencing project: providing services to taxonomists for standard genome sequencing and annotation.</title>
        <authorList>
            <consortium name="The Broad Institute Genomics Platform"/>
            <consortium name="The Broad Institute Genome Sequencing Center for Infectious Disease"/>
            <person name="Wu L."/>
            <person name="Ma J."/>
        </authorList>
    </citation>
    <scope>NUCLEOTIDE SEQUENCE [LARGE SCALE GENOMIC DNA]</scope>
    <source>
        <strain evidence="13">CGMCC 4.7277</strain>
    </source>
</reference>
<comment type="similarity">
    <text evidence="3 9">Belongs to the gamma-glutamyltransferase family.</text>
</comment>
<keyword evidence="4 9" id="KW-0808">Transferase</keyword>
<evidence type="ECO:0000256" key="4">
    <source>
        <dbReference type="ARBA" id="ARBA00022679"/>
    </source>
</evidence>
<evidence type="ECO:0000256" key="1">
    <source>
        <dbReference type="ARBA" id="ARBA00001049"/>
    </source>
</evidence>
<accession>A0ABW0QE76</accession>
<keyword evidence="5 9" id="KW-0378">Hydrolase</keyword>
<dbReference type="SUPFAM" id="SSF56235">
    <property type="entry name" value="N-terminal nucleophile aminohydrolases (Ntn hydrolases)"/>
    <property type="match status" value="1"/>
</dbReference>
<evidence type="ECO:0000256" key="3">
    <source>
        <dbReference type="ARBA" id="ARBA00009381"/>
    </source>
</evidence>
<evidence type="ECO:0000256" key="10">
    <source>
        <dbReference type="SAM" id="MobiDB-lite"/>
    </source>
</evidence>
<feature type="chain" id="PRO_5045889110" description="Glutathione hydrolase proenzyme" evidence="11">
    <location>
        <begin position="21"/>
        <end position="612"/>
    </location>
</feature>
<evidence type="ECO:0000256" key="6">
    <source>
        <dbReference type="ARBA" id="ARBA00023145"/>
    </source>
</evidence>
<comment type="PTM">
    <text evidence="9">Cleaved by autocatalysis into a large and a small subunit.</text>
</comment>
<evidence type="ECO:0000313" key="13">
    <source>
        <dbReference type="Proteomes" id="UP001596084"/>
    </source>
</evidence>
<dbReference type="InterPro" id="IPR000101">
    <property type="entry name" value="GGT_peptidase"/>
</dbReference>
<sequence length="612" mass="63361">MRHILPALAATALVAACASAPGQFGYTVPAQPEGSSGYTPKPGWATSKFAVAAANPLATDAGYQVLKAGGSAIDAAIAVQMVLTLVEPQSSGIGGGAFLLHSSGGKVEAFDGRETAPAAADGKLFIGADGKPMPFDAAVVGGRSVGTPGTVRMLEMAHKQYGKLPWAQLFVPAIQLAENGFKVSARLNTLLKDEKYLKNDAVAAAYFYKADGTPVDTGSTLRNPALAEVLRQIASKGSNALLQGPVAQAIVTKVQSHPSNPGKLALSDLAGYQAKKRDPICSDYSAAGKAYRLCGMPPPSSGAIAVGQILGILNNTNAASLPLTSGMGGVPGTVAPTPSADWLHLYTEASRLAFADRGQYLGDPDFVQPPGGSWMSLLAPAYLSERAKLIQPTGASMKTARSGVPGVVKTAYAPMPDQPEYGTSHISIIDGYGNAIAMTTTIEDQFGSRLMTDGGTGKAGGFLLNNELTDFSFTPTDAEGKPVANRVEPGKRPRSSMAPTLVFDKNTGQLVMSGGSPGGALIIHYTAKTLYGVLNWGLLPQQAIDLPNFGSLGGPSLLEEKRFAPATVEALRARGAEVREMNMTSGLQAIQKTPTGYFGGADPRREGLVLGD</sequence>
<evidence type="ECO:0000256" key="9">
    <source>
        <dbReference type="RuleBase" id="RU368036"/>
    </source>
</evidence>
<keyword evidence="7 9" id="KW-0012">Acyltransferase</keyword>
<evidence type="ECO:0000256" key="7">
    <source>
        <dbReference type="ARBA" id="ARBA00023315"/>
    </source>
</evidence>
<comment type="caution">
    <text evidence="12">The sequence shown here is derived from an EMBL/GenBank/DDBJ whole genome shotgun (WGS) entry which is preliminary data.</text>
</comment>
<comment type="catalytic activity">
    <reaction evidence="8 9">
        <text>an N-terminal (5-L-glutamyl)-[peptide] + an alpha-amino acid = 5-L-glutamyl amino acid + an N-terminal L-alpha-aminoacyl-[peptide]</text>
        <dbReference type="Rhea" id="RHEA:23904"/>
        <dbReference type="Rhea" id="RHEA-COMP:9780"/>
        <dbReference type="Rhea" id="RHEA-COMP:9795"/>
        <dbReference type="ChEBI" id="CHEBI:77644"/>
        <dbReference type="ChEBI" id="CHEBI:78597"/>
        <dbReference type="ChEBI" id="CHEBI:78599"/>
        <dbReference type="ChEBI" id="CHEBI:78608"/>
        <dbReference type="EC" id="2.3.2.2"/>
    </reaction>
</comment>
<dbReference type="EC" id="3.4.19.13" evidence="9"/>
<dbReference type="Gene3D" id="3.60.20.40">
    <property type="match status" value="1"/>
</dbReference>
<comment type="subunit">
    <text evidence="9">This enzyme consists of two polypeptide chains, which are synthesized in precursor form from a single polypeptide.</text>
</comment>
<dbReference type="RefSeq" id="WP_068832332.1">
    <property type="nucleotide sequence ID" value="NZ_JBHSMX010000024.1"/>
</dbReference>
<evidence type="ECO:0000256" key="11">
    <source>
        <dbReference type="SAM" id="SignalP"/>
    </source>
</evidence>
<keyword evidence="9" id="KW-0317">Glutathione biosynthesis</keyword>
<dbReference type="PRINTS" id="PR01210">
    <property type="entry name" value="GGTRANSPTASE"/>
</dbReference>
<comment type="catalytic activity">
    <reaction evidence="1 9">
        <text>an S-substituted glutathione + H2O = an S-substituted L-cysteinylglycine + L-glutamate</text>
        <dbReference type="Rhea" id="RHEA:59468"/>
        <dbReference type="ChEBI" id="CHEBI:15377"/>
        <dbReference type="ChEBI" id="CHEBI:29985"/>
        <dbReference type="ChEBI" id="CHEBI:90779"/>
        <dbReference type="ChEBI" id="CHEBI:143103"/>
        <dbReference type="EC" id="3.4.19.13"/>
    </reaction>
</comment>
<dbReference type="EC" id="2.3.2.2" evidence="9"/>
<feature type="signal peptide" evidence="11">
    <location>
        <begin position="1"/>
        <end position="20"/>
    </location>
</feature>
<comment type="pathway">
    <text evidence="9">Sulfur metabolism; glutathione metabolism.</text>
</comment>
<proteinExistence type="inferred from homology"/>
<comment type="catalytic activity">
    <reaction evidence="2 9">
        <text>glutathione + H2O = L-cysteinylglycine + L-glutamate</text>
        <dbReference type="Rhea" id="RHEA:28807"/>
        <dbReference type="ChEBI" id="CHEBI:15377"/>
        <dbReference type="ChEBI" id="CHEBI:29985"/>
        <dbReference type="ChEBI" id="CHEBI:57925"/>
        <dbReference type="ChEBI" id="CHEBI:61694"/>
        <dbReference type="EC" id="3.4.19.13"/>
    </reaction>
</comment>
<dbReference type="PANTHER" id="PTHR43199">
    <property type="entry name" value="GLUTATHIONE HYDROLASE"/>
    <property type="match status" value="1"/>
</dbReference>
<dbReference type="Proteomes" id="UP001596084">
    <property type="component" value="Unassembled WGS sequence"/>
</dbReference>
<dbReference type="EMBL" id="JBHSMX010000024">
    <property type="protein sequence ID" value="MFC5522472.1"/>
    <property type="molecule type" value="Genomic_DNA"/>
</dbReference>
<dbReference type="NCBIfam" id="TIGR00066">
    <property type="entry name" value="g_glut_trans"/>
    <property type="match status" value="1"/>
</dbReference>
<dbReference type="Pfam" id="PF01019">
    <property type="entry name" value="G_glu_transpept"/>
    <property type="match status" value="1"/>
</dbReference>
<keyword evidence="6 9" id="KW-0865">Zymogen</keyword>
<dbReference type="InterPro" id="IPR029055">
    <property type="entry name" value="Ntn_hydrolases_N"/>
</dbReference>
<evidence type="ECO:0000256" key="8">
    <source>
        <dbReference type="ARBA" id="ARBA00047417"/>
    </source>
</evidence>
<keyword evidence="13" id="KW-1185">Reference proteome</keyword>
<evidence type="ECO:0000256" key="5">
    <source>
        <dbReference type="ARBA" id="ARBA00022801"/>
    </source>
</evidence>
<organism evidence="12 13">
    <name type="scientific">Polaromonas jejuensis</name>
    <dbReference type="NCBI Taxonomy" id="457502"/>
    <lineage>
        <taxon>Bacteria</taxon>
        <taxon>Pseudomonadati</taxon>
        <taxon>Pseudomonadota</taxon>
        <taxon>Betaproteobacteria</taxon>
        <taxon>Burkholderiales</taxon>
        <taxon>Comamonadaceae</taxon>
        <taxon>Polaromonas</taxon>
    </lineage>
</organism>
<dbReference type="InterPro" id="IPR051792">
    <property type="entry name" value="GGT_bact"/>
</dbReference>
<gene>
    <name evidence="12" type="primary">ggt</name>
    <name evidence="12" type="ORF">ACFPP7_16365</name>
</gene>
<dbReference type="InterPro" id="IPR043138">
    <property type="entry name" value="GGT_lsub"/>
</dbReference>
<protein>
    <recommendedName>
        <fullName evidence="9">Glutathione hydrolase proenzyme</fullName>
        <ecNumber evidence="9">2.3.2.2</ecNumber>
        <ecNumber evidence="9">3.4.19.13</ecNumber>
    </recommendedName>
    <component>
        <recommendedName>
            <fullName evidence="9">Glutathione hydrolase large chain</fullName>
        </recommendedName>
    </component>
    <component>
        <recommendedName>
            <fullName evidence="9">Glutathione hydrolase small chain</fullName>
        </recommendedName>
    </component>
</protein>
<dbReference type="PANTHER" id="PTHR43199:SF1">
    <property type="entry name" value="GLUTATHIONE HYDROLASE PROENZYME"/>
    <property type="match status" value="1"/>
</dbReference>
<dbReference type="Gene3D" id="1.10.246.130">
    <property type="match status" value="1"/>
</dbReference>
<feature type="region of interest" description="Disordered" evidence="10">
    <location>
        <begin position="474"/>
        <end position="498"/>
    </location>
</feature>
<evidence type="ECO:0000313" key="12">
    <source>
        <dbReference type="EMBL" id="MFC5522472.1"/>
    </source>
</evidence>
<name>A0ABW0QE76_9BURK</name>